<dbReference type="PANTHER" id="PTHR22926:SF3">
    <property type="entry name" value="UNDECAPRENYL-PHOSPHATE ALPHA-N-ACETYLGLUCOSAMINYL 1-PHOSPHATE TRANSFERASE"/>
    <property type="match status" value="1"/>
</dbReference>
<feature type="binding site" evidence="7">
    <location>
        <position position="158"/>
    </location>
    <ligand>
        <name>Mg(2+)</name>
        <dbReference type="ChEBI" id="CHEBI:18420"/>
    </ligand>
</feature>
<feature type="transmembrane region" description="Helical" evidence="8">
    <location>
        <begin position="309"/>
        <end position="326"/>
    </location>
</feature>
<keyword evidence="7" id="KW-0479">Metal-binding</keyword>
<evidence type="ECO:0000256" key="5">
    <source>
        <dbReference type="ARBA" id="ARBA00022989"/>
    </source>
</evidence>
<sequence>MLLSIFIVALLTSLAGCIALIHTQHLHARLSMDSSNGVQKFHANPTPRIGGLPVFLGMVVAALVSQFAHDHVGKLFGGLLLAGLPVFLAGLAEDLTKRVSPLWRLLAAFASAGLAAWLSGSILPKLGIPGVDYVLQAFPTVAILFTVFAVGGVCHSINIIDGYNGLMGGVALFALAAFGYTALAVGDLELLVLCLAGAGAIFGFLVWNYPRGLIFAGDAGAYFIGFLLAQIAVLLVSRHPDAVSPWFPLQILIYPVLETLFSIYRRKKRNVPAGLPDSLHFHQIVYKRLVRWMVGSQEAKHLTQRNSKTTPYLWGVALFSIMPALLFWKIQWMLQLCAVIFVFVYIWAYRQLVTFRSPRVLLLHKAYLGLNGKSRKILNKNS</sequence>
<comment type="subcellular location">
    <subcellularLocation>
        <location evidence="1">Cell membrane</location>
        <topology evidence="1">Multi-pass membrane protein</topology>
    </subcellularLocation>
</comment>
<dbReference type="RefSeq" id="WP_053068186.1">
    <property type="nucleotide sequence ID" value="NZ_RBID01000004.1"/>
</dbReference>
<feature type="transmembrane region" description="Helical" evidence="8">
    <location>
        <begin position="190"/>
        <end position="207"/>
    </location>
</feature>
<keyword evidence="7" id="KW-0460">Magnesium</keyword>
<keyword evidence="6 8" id="KW-0472">Membrane</keyword>
<dbReference type="AlphaFoldDB" id="A0A495BNN8"/>
<feature type="transmembrane region" description="Helical" evidence="8">
    <location>
        <begin position="105"/>
        <end position="127"/>
    </location>
</feature>
<keyword evidence="5 8" id="KW-1133">Transmembrane helix</keyword>
<reference evidence="9 10" key="1">
    <citation type="submission" date="2018-10" db="EMBL/GenBank/DDBJ databases">
        <title>Genomic Encyclopedia of Type Strains, Phase IV (KMG-IV): sequencing the most valuable type-strain genomes for metagenomic binning, comparative biology and taxonomic classification.</title>
        <authorList>
            <person name="Goeker M."/>
        </authorList>
    </citation>
    <scope>NUCLEOTIDE SEQUENCE [LARGE SCALE GENOMIC DNA]</scope>
    <source>
        <strain evidence="9 10">DSM 3303</strain>
    </source>
</reference>
<comment type="cofactor">
    <cofactor evidence="7">
        <name>Mg(2+)</name>
        <dbReference type="ChEBI" id="CHEBI:18420"/>
    </cofactor>
</comment>
<evidence type="ECO:0000256" key="1">
    <source>
        <dbReference type="ARBA" id="ARBA00004651"/>
    </source>
</evidence>
<protein>
    <submittedName>
        <fullName evidence="9">UDP-N-acetylmuramyl pentapeptide phosphotransferase/UDP-N-acetylglucosamine-1-phosphate transferase</fullName>
    </submittedName>
</protein>
<dbReference type="GO" id="GO:0016780">
    <property type="term" value="F:phosphotransferase activity, for other substituted phosphate groups"/>
    <property type="evidence" value="ECO:0007669"/>
    <property type="project" value="InterPro"/>
</dbReference>
<dbReference type="GO" id="GO:0044038">
    <property type="term" value="P:cell wall macromolecule biosynthetic process"/>
    <property type="evidence" value="ECO:0007669"/>
    <property type="project" value="TreeGrafter"/>
</dbReference>
<gene>
    <name evidence="9" type="ORF">C8E02_0339</name>
</gene>
<proteinExistence type="predicted"/>
<dbReference type="GO" id="GO:0046872">
    <property type="term" value="F:metal ion binding"/>
    <property type="evidence" value="ECO:0007669"/>
    <property type="project" value="UniProtKB-KW"/>
</dbReference>
<dbReference type="EMBL" id="RBID01000004">
    <property type="protein sequence ID" value="RKQ62001.1"/>
    <property type="molecule type" value="Genomic_DNA"/>
</dbReference>
<keyword evidence="3 9" id="KW-0808">Transferase</keyword>
<feature type="transmembrane region" description="Helical" evidence="8">
    <location>
        <begin position="243"/>
        <end position="264"/>
    </location>
</feature>
<dbReference type="Proteomes" id="UP000279384">
    <property type="component" value="Unassembled WGS sequence"/>
</dbReference>
<feature type="transmembrane region" description="Helical" evidence="8">
    <location>
        <begin position="332"/>
        <end position="349"/>
    </location>
</feature>
<evidence type="ECO:0000256" key="3">
    <source>
        <dbReference type="ARBA" id="ARBA00022679"/>
    </source>
</evidence>
<evidence type="ECO:0000256" key="6">
    <source>
        <dbReference type="ARBA" id="ARBA00023136"/>
    </source>
</evidence>
<name>A0A495BNN8_VOGIN</name>
<dbReference type="GO" id="GO:0071555">
    <property type="term" value="P:cell wall organization"/>
    <property type="evidence" value="ECO:0007669"/>
    <property type="project" value="TreeGrafter"/>
</dbReference>
<dbReference type="CDD" id="cd06912">
    <property type="entry name" value="GT_MraY_like"/>
    <property type="match status" value="1"/>
</dbReference>
<comment type="caution">
    <text evidence="9">The sequence shown here is derived from an EMBL/GenBank/DDBJ whole genome shotgun (WGS) entry which is preliminary data.</text>
</comment>
<dbReference type="Pfam" id="PF00953">
    <property type="entry name" value="Glycos_transf_4"/>
    <property type="match status" value="1"/>
</dbReference>
<accession>A0A495BNN8</accession>
<evidence type="ECO:0000313" key="9">
    <source>
        <dbReference type="EMBL" id="RKQ62001.1"/>
    </source>
</evidence>
<feature type="transmembrane region" description="Helical" evidence="8">
    <location>
        <begin position="75"/>
        <end position="93"/>
    </location>
</feature>
<evidence type="ECO:0000256" key="7">
    <source>
        <dbReference type="PIRSR" id="PIRSR600715-1"/>
    </source>
</evidence>
<feature type="transmembrane region" description="Helical" evidence="8">
    <location>
        <begin position="6"/>
        <end position="28"/>
    </location>
</feature>
<feature type="transmembrane region" description="Helical" evidence="8">
    <location>
        <begin position="219"/>
        <end position="237"/>
    </location>
</feature>
<dbReference type="InterPro" id="IPR000715">
    <property type="entry name" value="Glycosyl_transferase_4"/>
</dbReference>
<evidence type="ECO:0000256" key="2">
    <source>
        <dbReference type="ARBA" id="ARBA00022475"/>
    </source>
</evidence>
<feature type="transmembrane region" description="Helical" evidence="8">
    <location>
        <begin position="133"/>
        <end position="154"/>
    </location>
</feature>
<dbReference type="GO" id="GO:0005886">
    <property type="term" value="C:plasma membrane"/>
    <property type="evidence" value="ECO:0007669"/>
    <property type="project" value="UniProtKB-SubCell"/>
</dbReference>
<evidence type="ECO:0000313" key="10">
    <source>
        <dbReference type="Proteomes" id="UP000279384"/>
    </source>
</evidence>
<feature type="transmembrane region" description="Helical" evidence="8">
    <location>
        <begin position="166"/>
        <end position="184"/>
    </location>
</feature>
<evidence type="ECO:0000256" key="4">
    <source>
        <dbReference type="ARBA" id="ARBA00022692"/>
    </source>
</evidence>
<dbReference type="PANTHER" id="PTHR22926">
    <property type="entry name" value="PHOSPHO-N-ACETYLMURAMOYL-PENTAPEPTIDE-TRANSFERASE"/>
    <property type="match status" value="1"/>
</dbReference>
<organism evidence="9 10">
    <name type="scientific">Vogesella indigofera</name>
    <name type="common">Pseudomonas indigofera</name>
    <dbReference type="NCBI Taxonomy" id="45465"/>
    <lineage>
        <taxon>Bacteria</taxon>
        <taxon>Pseudomonadati</taxon>
        <taxon>Pseudomonadota</taxon>
        <taxon>Betaproteobacteria</taxon>
        <taxon>Neisseriales</taxon>
        <taxon>Chromobacteriaceae</taxon>
        <taxon>Vogesella</taxon>
    </lineage>
</organism>
<keyword evidence="4 8" id="KW-0812">Transmembrane</keyword>
<keyword evidence="2" id="KW-1003">Cell membrane</keyword>
<feature type="binding site" evidence="7">
    <location>
        <position position="218"/>
    </location>
    <ligand>
        <name>Mg(2+)</name>
        <dbReference type="ChEBI" id="CHEBI:18420"/>
    </ligand>
</feature>
<evidence type="ECO:0000256" key="8">
    <source>
        <dbReference type="SAM" id="Phobius"/>
    </source>
</evidence>
<dbReference type="GO" id="GO:0009103">
    <property type="term" value="P:lipopolysaccharide biosynthetic process"/>
    <property type="evidence" value="ECO:0007669"/>
    <property type="project" value="TreeGrafter"/>
</dbReference>